<dbReference type="AlphaFoldDB" id="A0A2S6G5A9"/>
<evidence type="ECO:0000313" key="5">
    <source>
        <dbReference type="Proteomes" id="UP000239446"/>
    </source>
</evidence>
<accession>A0A2S6G5A9</accession>
<reference evidence="4 5" key="2">
    <citation type="submission" date="2018-02" db="EMBL/GenBank/DDBJ databases">
        <title>Subsurface microbial communities from deep shales in Ohio and West Virginia, USA.</title>
        <authorList>
            <person name="Wrighton K."/>
        </authorList>
    </citation>
    <scope>NUCLEOTIDE SEQUENCE [LARGE SCALE GENOMIC DNA]</scope>
    <source>
        <strain evidence="4 5">UTICA-S1B9</strain>
    </source>
</reference>
<dbReference type="PANTHER" id="PTHR33393">
    <property type="entry name" value="POLYGLUTAMINE SYNTHESIS ACCESSORY PROTEIN RV0574C-RELATED"/>
    <property type="match status" value="1"/>
</dbReference>
<dbReference type="InterPro" id="IPR029052">
    <property type="entry name" value="Metallo-depent_PP-like"/>
</dbReference>
<comment type="caution">
    <text evidence="4">The sequence shown here is derived from an EMBL/GenBank/DDBJ whole genome shotgun (WGS) entry which is preliminary data.</text>
</comment>
<feature type="domain" description="Capsule synthesis protein CapA" evidence="2">
    <location>
        <begin position="5"/>
        <end position="285"/>
    </location>
</feature>
<evidence type="ECO:0000259" key="2">
    <source>
        <dbReference type="SMART" id="SM00854"/>
    </source>
</evidence>
<name>A0A2S6G5A9_9GAMM</name>
<evidence type="ECO:0000313" key="3">
    <source>
        <dbReference type="EMBL" id="PPK50814.1"/>
    </source>
</evidence>
<evidence type="ECO:0000256" key="1">
    <source>
        <dbReference type="ARBA" id="ARBA00005662"/>
    </source>
</evidence>
<dbReference type="OrthoDB" id="9810718at2"/>
<dbReference type="SUPFAM" id="SSF56300">
    <property type="entry name" value="Metallo-dependent phosphatases"/>
    <property type="match status" value="1"/>
</dbReference>
<dbReference type="SMART" id="SM00854">
    <property type="entry name" value="PGA_cap"/>
    <property type="match status" value="1"/>
</dbReference>
<dbReference type="InterPro" id="IPR019079">
    <property type="entry name" value="Capsule_synth_CapA"/>
</dbReference>
<dbReference type="Proteomes" id="UP000239648">
    <property type="component" value="Unassembled WGS sequence"/>
</dbReference>
<dbReference type="Proteomes" id="UP000239446">
    <property type="component" value="Unassembled WGS sequence"/>
</dbReference>
<proteinExistence type="inferred from homology"/>
<dbReference type="RefSeq" id="WP_104416570.1">
    <property type="nucleotide sequence ID" value="NZ_PTIT01000020.1"/>
</dbReference>
<dbReference type="CDD" id="cd07381">
    <property type="entry name" value="MPP_CapA"/>
    <property type="match status" value="1"/>
</dbReference>
<evidence type="ECO:0000313" key="4">
    <source>
        <dbReference type="EMBL" id="PPK54266.1"/>
    </source>
</evidence>
<dbReference type="EMBL" id="PTIT01000020">
    <property type="protein sequence ID" value="PPK50814.1"/>
    <property type="molecule type" value="Genomic_DNA"/>
</dbReference>
<dbReference type="EMBL" id="PTIU01000017">
    <property type="protein sequence ID" value="PPK54266.1"/>
    <property type="molecule type" value="Genomic_DNA"/>
</dbReference>
<dbReference type="Gene3D" id="3.60.21.10">
    <property type="match status" value="1"/>
</dbReference>
<comment type="similarity">
    <text evidence="1">Belongs to the CapA family.</text>
</comment>
<evidence type="ECO:0000313" key="6">
    <source>
        <dbReference type="Proteomes" id="UP000239648"/>
    </source>
</evidence>
<reference evidence="3 6" key="1">
    <citation type="submission" date="2018-02" db="EMBL/GenBank/DDBJ databases">
        <title>Deep subsurface shale carbon reservoir microbial communities from Ohio and West Virginia, USA.</title>
        <authorList>
            <person name="Wrighton K."/>
        </authorList>
    </citation>
    <scope>NUCLEOTIDE SEQUENCE [LARGE SCALE GENOMIC DNA]</scope>
    <source>
        <strain evidence="3 6">UTICA-S1B6</strain>
    </source>
</reference>
<protein>
    <submittedName>
        <fullName evidence="4">Poly-gamma-glutamate synthesis protein (Capsule biosynthesis protein)</fullName>
    </submittedName>
</protein>
<organism evidence="4 5">
    <name type="scientific">Marinobacter persicus</name>
    <dbReference type="NCBI Taxonomy" id="930118"/>
    <lineage>
        <taxon>Bacteria</taxon>
        <taxon>Pseudomonadati</taxon>
        <taxon>Pseudomonadota</taxon>
        <taxon>Gammaproteobacteria</taxon>
        <taxon>Pseudomonadales</taxon>
        <taxon>Marinobacteraceae</taxon>
        <taxon>Marinobacter</taxon>
    </lineage>
</organism>
<dbReference type="PANTHER" id="PTHR33393:SF11">
    <property type="entry name" value="POLYGLUTAMINE SYNTHESIS ACCESSORY PROTEIN RV0574C-RELATED"/>
    <property type="match status" value="1"/>
</dbReference>
<gene>
    <name evidence="4" type="ORF">B0H24_101764</name>
    <name evidence="3" type="ORF">BY455_12064</name>
</gene>
<keyword evidence="6" id="KW-1185">Reference proteome</keyword>
<sequence length="365" mass="40417">MHTLRLMLCGDVMTGRGIDQIMPQSSDPALFEPVVRSAKEYVTLAEKRYGTIPRNVEPDYIWGDALPLIKQVQPDVRIANLETAVTTSDDRQRKGINYRMHPANVTCLQAAELDVCTLANNHVLDWGKQGLRETLDVLQNAGIQTAGAGLDLNAAKAPAIQQTGEGRVLVFAGGHPDSGIEFGWAATASRPGVRLLRDFSSSTVASIAQSIQAQRRDGDVVVYSIHWGGNWGYDISEEHQAFARMLIDEAGVDLVFGHSSHHPKGMEVYNKKLILYGCGDLINDYEGITGYEQFRPDLRVLYFPLLNQHGDLEGLDMAVLDTARFTLHRPAPEDVGWLRERMAEASRESGVDVRSKGDNILELHW</sequence>
<dbReference type="InterPro" id="IPR052169">
    <property type="entry name" value="CW_Biosynth-Accessory"/>
</dbReference>
<dbReference type="Pfam" id="PF09587">
    <property type="entry name" value="PGA_cap"/>
    <property type="match status" value="1"/>
</dbReference>